<evidence type="ECO:0000313" key="1">
    <source>
        <dbReference type="EMBL" id="GFG72874.1"/>
    </source>
</evidence>
<accession>A0A7I9XSF4</accession>
<gene>
    <name evidence="1" type="ORF">MBOT_02390</name>
</gene>
<comment type="caution">
    <text evidence="1">The sequence shown here is derived from an EMBL/GenBank/DDBJ whole genome shotgun (WGS) entry which is preliminary data.</text>
</comment>
<evidence type="ECO:0000313" key="2">
    <source>
        <dbReference type="Proteomes" id="UP000465361"/>
    </source>
</evidence>
<reference evidence="1 2" key="1">
    <citation type="journal article" date="2019" name="Emerg. Microbes Infect.">
        <title>Comprehensive subspecies identification of 175 nontuberculous mycobacteria species based on 7547 genomic profiles.</title>
        <authorList>
            <person name="Matsumoto Y."/>
            <person name="Kinjo T."/>
            <person name="Motooka D."/>
            <person name="Nabeya D."/>
            <person name="Jung N."/>
            <person name="Uechi K."/>
            <person name="Horii T."/>
            <person name="Iida T."/>
            <person name="Fujita J."/>
            <person name="Nakamura S."/>
        </authorList>
    </citation>
    <scope>NUCLEOTIDE SEQUENCE [LARGE SCALE GENOMIC DNA]</scope>
    <source>
        <strain evidence="1 2">JCM 17322</strain>
    </source>
</reference>
<proteinExistence type="predicted"/>
<keyword evidence="2" id="KW-1185">Reference proteome</keyword>
<dbReference type="EMBL" id="BLKW01000002">
    <property type="protein sequence ID" value="GFG72874.1"/>
    <property type="molecule type" value="Genomic_DNA"/>
</dbReference>
<dbReference type="Proteomes" id="UP000465361">
    <property type="component" value="Unassembled WGS sequence"/>
</dbReference>
<organism evidence="1 2">
    <name type="scientific">Mycobacterium botniense</name>
    <dbReference type="NCBI Taxonomy" id="84962"/>
    <lineage>
        <taxon>Bacteria</taxon>
        <taxon>Bacillati</taxon>
        <taxon>Actinomycetota</taxon>
        <taxon>Actinomycetes</taxon>
        <taxon>Mycobacteriales</taxon>
        <taxon>Mycobacteriaceae</taxon>
        <taxon>Mycobacterium</taxon>
    </lineage>
</organism>
<sequence length="163" mass="16109">MAVAAALAPVGGAARARADFLDVIIDPLLDPLQAVVAGLADGVTGVGADGGVVGAGVADAVAGAHVGAGGVDVGAGSSAAVATVASVLHDLEQQWITSRVGAEVDGGLNGLWQDLGGRGILIGNGANGVDVEWMEWKECRNGWNGMVEGEWMEGPVVAGEWDG</sequence>
<protein>
    <submittedName>
        <fullName evidence="1">Uncharacterized protein</fullName>
    </submittedName>
</protein>
<name>A0A7I9XSF4_9MYCO</name>
<dbReference type="AlphaFoldDB" id="A0A7I9XSF4"/>